<dbReference type="HOGENOM" id="CLU_055721_4_0_1"/>
<keyword evidence="2" id="KW-0949">S-adenosyl-L-methionine</keyword>
<proteinExistence type="predicted"/>
<dbReference type="STRING" id="7918.ENSLOCP00000004616"/>
<evidence type="ECO:0000313" key="4">
    <source>
        <dbReference type="Proteomes" id="UP000018468"/>
    </source>
</evidence>
<dbReference type="AlphaFoldDB" id="W5M8A8"/>
<evidence type="ECO:0000256" key="1">
    <source>
        <dbReference type="ARBA" id="ARBA00022603"/>
    </source>
</evidence>
<accession>W5M8A8</accession>
<dbReference type="SUPFAM" id="SSF53335">
    <property type="entry name" value="S-adenosyl-L-methionine-dependent methyltransferases"/>
    <property type="match status" value="1"/>
</dbReference>
<sequence>LTVTAMSVEEEHDDLFPADCRLFSDSFSEERAYRFSGQELRICQEFSASLGVAAPVWEAALCLCRYFEEQQFDFAGRRVIELGSGTGIVGILAARLGAAVTLTDLPHALPQLQRNVSANQPSPCWPHPPSVRALSWGLDHAHFPSDWDLVLGADIVYARDTYPLLLATLRHLCQQGAVLYLASELRQEHGTPEFLTELLPGSFHTELLHHDDQLNISIYRGTLRGAGTLRERDGALGH</sequence>
<organism evidence="3 4">
    <name type="scientific">Lepisosteus oculatus</name>
    <name type="common">Spotted gar</name>
    <dbReference type="NCBI Taxonomy" id="7918"/>
    <lineage>
        <taxon>Eukaryota</taxon>
        <taxon>Metazoa</taxon>
        <taxon>Chordata</taxon>
        <taxon>Craniata</taxon>
        <taxon>Vertebrata</taxon>
        <taxon>Euteleostomi</taxon>
        <taxon>Actinopterygii</taxon>
        <taxon>Neopterygii</taxon>
        <taxon>Holostei</taxon>
        <taxon>Semionotiformes</taxon>
        <taxon>Lepisosteidae</taxon>
        <taxon>Lepisosteus</taxon>
    </lineage>
</organism>
<reference evidence="3" key="2">
    <citation type="submission" date="2025-08" db="UniProtKB">
        <authorList>
            <consortium name="Ensembl"/>
        </authorList>
    </citation>
    <scope>IDENTIFICATION</scope>
</reference>
<dbReference type="PANTHER" id="PTHR14614">
    <property type="entry name" value="HEPATOCELLULAR CARCINOMA-ASSOCIATED ANTIGEN"/>
    <property type="match status" value="1"/>
</dbReference>
<dbReference type="EMBL" id="AHAT01018586">
    <property type="status" value="NOT_ANNOTATED_CDS"/>
    <property type="molecule type" value="Genomic_DNA"/>
</dbReference>
<dbReference type="EMBL" id="AHAT01018585">
    <property type="status" value="NOT_ANNOTATED_CDS"/>
    <property type="molecule type" value="Genomic_DNA"/>
</dbReference>
<dbReference type="PANTHER" id="PTHR14614:SF5">
    <property type="entry name" value="EEF1A LYSINE METHYLTRANSFERASE 3"/>
    <property type="match status" value="1"/>
</dbReference>
<keyword evidence="4" id="KW-1185">Reference proteome</keyword>
<dbReference type="eggNOG" id="KOG2793">
    <property type="taxonomic scope" value="Eukaryota"/>
</dbReference>
<dbReference type="Gene3D" id="3.40.50.150">
    <property type="entry name" value="Vaccinia Virus protein VP39"/>
    <property type="match status" value="1"/>
</dbReference>
<keyword evidence="1" id="KW-0489">Methyltransferase</keyword>
<name>W5M8A8_LEPOC</name>
<dbReference type="GO" id="GO:0005829">
    <property type="term" value="C:cytosol"/>
    <property type="evidence" value="ECO:0000318"/>
    <property type="project" value="GO_Central"/>
</dbReference>
<reference evidence="3" key="3">
    <citation type="submission" date="2025-09" db="UniProtKB">
        <authorList>
            <consortium name="Ensembl"/>
        </authorList>
    </citation>
    <scope>IDENTIFICATION</scope>
</reference>
<evidence type="ECO:0000256" key="2">
    <source>
        <dbReference type="ARBA" id="ARBA00022691"/>
    </source>
</evidence>
<dbReference type="GO" id="GO:0032259">
    <property type="term" value="P:methylation"/>
    <property type="evidence" value="ECO:0007669"/>
    <property type="project" value="UniProtKB-KW"/>
</dbReference>
<dbReference type="GO" id="GO:0032991">
    <property type="term" value="C:protein-containing complex"/>
    <property type="evidence" value="ECO:0000318"/>
    <property type="project" value="GO_Central"/>
</dbReference>
<dbReference type="InterPro" id="IPR029063">
    <property type="entry name" value="SAM-dependent_MTases_sf"/>
</dbReference>
<keyword evidence="1" id="KW-0808">Transferase</keyword>
<dbReference type="Bgee" id="ENSLOCG00000003869">
    <property type="expression patterns" value="Expressed in liver and 13 other cell types or tissues"/>
</dbReference>
<dbReference type="Proteomes" id="UP000018468">
    <property type="component" value="Linkage group LG4"/>
</dbReference>
<protein>
    <submittedName>
        <fullName evidence="3">EEF1A lysine methyltransferase 3</fullName>
    </submittedName>
</protein>
<dbReference type="Pfam" id="PF10294">
    <property type="entry name" value="Methyltransf_16"/>
    <property type="match status" value="1"/>
</dbReference>
<dbReference type="InterPro" id="IPR019410">
    <property type="entry name" value="Methyltransf_16"/>
</dbReference>
<reference evidence="4" key="1">
    <citation type="submission" date="2011-12" db="EMBL/GenBank/DDBJ databases">
        <title>The Draft Genome of Lepisosteus oculatus.</title>
        <authorList>
            <consortium name="The Broad Institute Genome Assembly &amp; Analysis Group"/>
            <consortium name="Computational R&amp;D Group"/>
            <consortium name="and Sequencing Platform"/>
            <person name="Di Palma F."/>
            <person name="Alfoldi J."/>
            <person name="Johnson J."/>
            <person name="Berlin A."/>
            <person name="Gnerre S."/>
            <person name="Jaffe D."/>
            <person name="MacCallum I."/>
            <person name="Young S."/>
            <person name="Walker B.J."/>
            <person name="Lander E.S."/>
            <person name="Lindblad-Toh K."/>
        </authorList>
    </citation>
    <scope>NUCLEOTIDE SEQUENCE [LARGE SCALE GENOMIC DNA]</scope>
</reference>
<dbReference type="OMA" id="HRDDKQN"/>
<dbReference type="InParanoid" id="W5M8A8"/>
<dbReference type="GeneTree" id="ENSGT00940000161297"/>
<dbReference type="GO" id="GO:0016279">
    <property type="term" value="F:protein-lysine N-methyltransferase activity"/>
    <property type="evidence" value="ECO:0000318"/>
    <property type="project" value="GO_Central"/>
</dbReference>
<dbReference type="Ensembl" id="ENSLOCT00000004624.1">
    <property type="protein sequence ID" value="ENSLOCP00000004616.1"/>
    <property type="gene ID" value="ENSLOCG00000003869.1"/>
</dbReference>
<evidence type="ECO:0000313" key="3">
    <source>
        <dbReference type="Ensembl" id="ENSLOCP00000004616.1"/>
    </source>
</evidence>